<protein>
    <recommendedName>
        <fullName evidence="3">Secreted protein</fullName>
    </recommendedName>
</protein>
<proteinExistence type="predicted"/>
<gene>
    <name evidence="1" type="ORF">HNR22_001424</name>
</gene>
<evidence type="ECO:0000313" key="2">
    <source>
        <dbReference type="Proteomes" id="UP000523545"/>
    </source>
</evidence>
<dbReference type="AlphaFoldDB" id="A0A7Z0BDV9"/>
<evidence type="ECO:0000313" key="1">
    <source>
        <dbReference type="EMBL" id="NYH41697.1"/>
    </source>
</evidence>
<dbReference type="Pfam" id="PF18143">
    <property type="entry name" value="HAD_SAK_2"/>
    <property type="match status" value="1"/>
</dbReference>
<keyword evidence="2" id="KW-1185">Reference proteome</keyword>
<comment type="caution">
    <text evidence="1">The sequence shown here is derived from an EMBL/GenBank/DDBJ whole genome shotgun (WGS) entry which is preliminary data.</text>
</comment>
<name>A0A7Z0BDV9_9ACTN</name>
<accession>A0A7Z0BDV9</accession>
<dbReference type="RefSeq" id="WP_179779644.1">
    <property type="nucleotide sequence ID" value="NZ_JACCHK010000001.1"/>
</dbReference>
<reference evidence="1 2" key="1">
    <citation type="submission" date="2020-07" db="EMBL/GenBank/DDBJ databases">
        <title>Sequencing the genomes of 1000 actinobacteria strains.</title>
        <authorList>
            <person name="Klenk H.-P."/>
        </authorList>
    </citation>
    <scope>NUCLEOTIDE SEQUENCE [LARGE SCALE GENOMIC DNA]</scope>
    <source>
        <strain evidence="1 2">DSM 45876</strain>
    </source>
</reference>
<dbReference type="EMBL" id="JACCHK010000001">
    <property type="protein sequence ID" value="NYH41697.1"/>
    <property type="molecule type" value="Genomic_DNA"/>
</dbReference>
<organism evidence="1 2">
    <name type="scientific">Micromonospora jinlongensis</name>
    <dbReference type="NCBI Taxonomy" id="1287877"/>
    <lineage>
        <taxon>Bacteria</taxon>
        <taxon>Bacillati</taxon>
        <taxon>Actinomycetota</taxon>
        <taxon>Actinomycetes</taxon>
        <taxon>Micromonosporales</taxon>
        <taxon>Micromonosporaceae</taxon>
        <taxon>Micromonospora</taxon>
    </lineage>
</organism>
<evidence type="ECO:0008006" key="3">
    <source>
        <dbReference type="Google" id="ProtNLM"/>
    </source>
</evidence>
<sequence>MNRPLLLLDIDGVLNPYGSPQPPVGYTEHRLFPGEEPVRVNPAHGTWITEASAVLDIAWATSWNDEANQLLAPLLHITPLPVVTMPRTPFHPSEKIPLIAAYAQQRPAAWIDDLHTPQAHVWAARRTSPTLLITADPTIGLTRDSIDRVIAWATPFSNPGNLSAPPDSNRS</sequence>
<dbReference type="Proteomes" id="UP000523545">
    <property type="component" value="Unassembled WGS sequence"/>
</dbReference>